<reference evidence="2 3" key="1">
    <citation type="journal article" date="2018" name="Cell">
        <title>The Chara Genome: Secondary Complexity and Implications for Plant Terrestrialization.</title>
        <authorList>
            <person name="Nishiyama T."/>
            <person name="Sakayama H."/>
            <person name="Vries J.D."/>
            <person name="Buschmann H."/>
            <person name="Saint-Marcoux D."/>
            <person name="Ullrich K.K."/>
            <person name="Haas F.B."/>
            <person name="Vanderstraeten L."/>
            <person name="Becker D."/>
            <person name="Lang D."/>
            <person name="Vosolsobe S."/>
            <person name="Rombauts S."/>
            <person name="Wilhelmsson P.K.I."/>
            <person name="Janitza P."/>
            <person name="Kern R."/>
            <person name="Heyl A."/>
            <person name="Rumpler F."/>
            <person name="Villalobos L.I.A.C."/>
            <person name="Clay J.M."/>
            <person name="Skokan R."/>
            <person name="Toyoda A."/>
            <person name="Suzuki Y."/>
            <person name="Kagoshima H."/>
            <person name="Schijlen E."/>
            <person name="Tajeshwar N."/>
            <person name="Catarino B."/>
            <person name="Hetherington A.J."/>
            <person name="Saltykova A."/>
            <person name="Bonnot C."/>
            <person name="Breuninger H."/>
            <person name="Symeonidi A."/>
            <person name="Radhakrishnan G.V."/>
            <person name="Van Nieuwerburgh F."/>
            <person name="Deforce D."/>
            <person name="Chang C."/>
            <person name="Karol K.G."/>
            <person name="Hedrich R."/>
            <person name="Ulvskov P."/>
            <person name="Glockner G."/>
            <person name="Delwiche C.F."/>
            <person name="Petrasek J."/>
            <person name="Van de Peer Y."/>
            <person name="Friml J."/>
            <person name="Beilby M."/>
            <person name="Dolan L."/>
            <person name="Kohara Y."/>
            <person name="Sugano S."/>
            <person name="Fujiyama A."/>
            <person name="Delaux P.-M."/>
            <person name="Quint M."/>
            <person name="TheiBen G."/>
            <person name="Hagemann M."/>
            <person name="Harholt J."/>
            <person name="Dunand C."/>
            <person name="Zachgo S."/>
            <person name="Langdale J."/>
            <person name="Maumus F."/>
            <person name="Straeten D.V.D."/>
            <person name="Gould S.B."/>
            <person name="Rensing S.A."/>
        </authorList>
    </citation>
    <scope>NUCLEOTIDE SEQUENCE [LARGE SCALE GENOMIC DNA]</scope>
    <source>
        <strain evidence="2 3">S276</strain>
    </source>
</reference>
<dbReference type="SUPFAM" id="SSF53098">
    <property type="entry name" value="Ribonuclease H-like"/>
    <property type="match status" value="1"/>
</dbReference>
<feature type="region of interest" description="Disordered" evidence="1">
    <location>
        <begin position="375"/>
        <end position="412"/>
    </location>
</feature>
<keyword evidence="3" id="KW-1185">Reference proteome</keyword>
<dbReference type="InterPro" id="IPR036397">
    <property type="entry name" value="RNaseH_sf"/>
</dbReference>
<feature type="compositionally biased region" description="Basic and acidic residues" evidence="1">
    <location>
        <begin position="57"/>
        <end position="87"/>
    </location>
</feature>
<name>A0A388LNT2_CHABU</name>
<dbReference type="Proteomes" id="UP000265515">
    <property type="component" value="Unassembled WGS sequence"/>
</dbReference>
<organism evidence="2 3">
    <name type="scientific">Chara braunii</name>
    <name type="common">Braun's stonewort</name>
    <dbReference type="NCBI Taxonomy" id="69332"/>
    <lineage>
        <taxon>Eukaryota</taxon>
        <taxon>Viridiplantae</taxon>
        <taxon>Streptophyta</taxon>
        <taxon>Charophyceae</taxon>
        <taxon>Charales</taxon>
        <taxon>Characeae</taxon>
        <taxon>Chara</taxon>
    </lineage>
</organism>
<evidence type="ECO:0000313" key="3">
    <source>
        <dbReference type="Proteomes" id="UP000265515"/>
    </source>
</evidence>
<evidence type="ECO:0008006" key="4">
    <source>
        <dbReference type="Google" id="ProtNLM"/>
    </source>
</evidence>
<feature type="region of interest" description="Disordered" evidence="1">
    <location>
        <begin position="1"/>
        <end position="87"/>
    </location>
</feature>
<dbReference type="EMBL" id="BFEA01000460">
    <property type="protein sequence ID" value="GBG84006.1"/>
    <property type="molecule type" value="Genomic_DNA"/>
</dbReference>
<evidence type="ECO:0000313" key="2">
    <source>
        <dbReference type="EMBL" id="GBG84006.1"/>
    </source>
</evidence>
<protein>
    <recommendedName>
        <fullName evidence="4">Integrase catalytic domain-containing protein</fullName>
    </recommendedName>
</protein>
<feature type="compositionally biased region" description="Basic and acidic residues" evidence="1">
    <location>
        <begin position="30"/>
        <end position="46"/>
    </location>
</feature>
<feature type="compositionally biased region" description="Acidic residues" evidence="1">
    <location>
        <begin position="47"/>
        <end position="56"/>
    </location>
</feature>
<feature type="compositionally biased region" description="Basic and acidic residues" evidence="1">
    <location>
        <begin position="384"/>
        <end position="412"/>
    </location>
</feature>
<evidence type="ECO:0000256" key="1">
    <source>
        <dbReference type="SAM" id="MobiDB-lite"/>
    </source>
</evidence>
<dbReference type="InterPro" id="IPR012337">
    <property type="entry name" value="RNaseH-like_sf"/>
</dbReference>
<sequence length="468" mass="53887">MTHRPPTPQARVALAARTRGQAKAGTSQEQPRKEPEPEQKKQSVEVKEEEDEDEEDERLRKEEDRRAEQRAKKRRPQEEARPVLRDVTPKKKKKYAVRLEEGFDVERVIDRLLEGHNDLMTLKEILASAPRLRDELKGRLSRRLVPSVHLSVILPKEAEWEEPGTKMDWKCVACGMVDLVVKGTKCAAMVDTGVEMNIIKKANALRLRTGLVLISCIEEYYLRYPFVREFVMDRGSYFNYQEVQELLAGYGVVANYTTAAHPQANAPVERGHTTITNAPVERGNSTTKYVPTALCYGRHNTFPIESFMKTWRRQDLETNLSFEELLDILARQVGAIEERIQEASNQVENRMDDEARWDQLARVRKELEAHLDISQWREPPTSEVRGEPAEEVPREEVHEPERETRQNVERGRAMEEVIEFEEDTPPRPHAAKLGPEIILEIAREEEEPRQEEIPSPPSEAILSPGVKM</sequence>
<dbReference type="GO" id="GO:0003676">
    <property type="term" value="F:nucleic acid binding"/>
    <property type="evidence" value="ECO:0007669"/>
    <property type="project" value="InterPro"/>
</dbReference>
<accession>A0A388LNT2</accession>
<gene>
    <name evidence="2" type="ORF">CBR_g37880</name>
</gene>
<dbReference type="Gene3D" id="3.30.420.10">
    <property type="entry name" value="Ribonuclease H-like superfamily/Ribonuclease H"/>
    <property type="match status" value="1"/>
</dbReference>
<proteinExistence type="predicted"/>
<dbReference type="OrthoDB" id="3863715at2759"/>
<dbReference type="Gramene" id="GBG84006">
    <property type="protein sequence ID" value="GBG84006"/>
    <property type="gene ID" value="CBR_g37880"/>
</dbReference>
<dbReference type="AlphaFoldDB" id="A0A388LNT2"/>
<comment type="caution">
    <text evidence="2">The sequence shown here is derived from an EMBL/GenBank/DDBJ whole genome shotgun (WGS) entry which is preliminary data.</text>
</comment>
<feature type="region of interest" description="Disordered" evidence="1">
    <location>
        <begin position="444"/>
        <end position="468"/>
    </location>
</feature>